<dbReference type="SUPFAM" id="SSF56281">
    <property type="entry name" value="Metallo-hydrolase/oxidoreductase"/>
    <property type="match status" value="1"/>
</dbReference>
<name>A0A4V3I9D6_9MICO</name>
<dbReference type="EMBL" id="SOFI01000003">
    <property type="protein sequence ID" value="TFB79118.1"/>
    <property type="molecule type" value="Genomic_DNA"/>
</dbReference>
<keyword evidence="8" id="KW-1185">Reference proteome</keyword>
<dbReference type="CDD" id="cd07731">
    <property type="entry name" value="ComA-like_MBL-fold"/>
    <property type="match status" value="1"/>
</dbReference>
<dbReference type="InterPro" id="IPR001279">
    <property type="entry name" value="Metallo-B-lactamas"/>
</dbReference>
<keyword evidence="7" id="KW-0378">Hydrolase</keyword>
<dbReference type="RefSeq" id="WP_104094997.1">
    <property type="nucleotide sequence ID" value="NZ_JACHBP010000001.1"/>
</dbReference>
<dbReference type="Proteomes" id="UP000298488">
    <property type="component" value="Unassembled WGS sequence"/>
</dbReference>
<dbReference type="PANTHER" id="PTHR30619:SF1">
    <property type="entry name" value="RECOMBINATION PROTEIN 2"/>
    <property type="match status" value="1"/>
</dbReference>
<organism evidence="7 8">
    <name type="scientific">Terrimesophilobacter mesophilus</name>
    <dbReference type="NCBI Taxonomy" id="433647"/>
    <lineage>
        <taxon>Bacteria</taxon>
        <taxon>Bacillati</taxon>
        <taxon>Actinomycetota</taxon>
        <taxon>Actinomycetes</taxon>
        <taxon>Micrococcales</taxon>
        <taxon>Microbacteriaceae</taxon>
        <taxon>Terrimesophilobacter</taxon>
    </lineage>
</organism>
<protein>
    <submittedName>
        <fullName evidence="7">MBL fold metallo-hydrolase</fullName>
    </submittedName>
</protein>
<evidence type="ECO:0000259" key="6">
    <source>
        <dbReference type="SMART" id="SM00849"/>
    </source>
</evidence>
<dbReference type="InterPro" id="IPR036866">
    <property type="entry name" value="RibonucZ/Hydroxyglut_hydro"/>
</dbReference>
<dbReference type="Gene3D" id="3.60.15.10">
    <property type="entry name" value="Ribonuclease Z/Hydroxyacylglutathione hydrolase-like"/>
    <property type="match status" value="1"/>
</dbReference>
<dbReference type="SMART" id="SM00849">
    <property type="entry name" value="Lactamase_B"/>
    <property type="match status" value="1"/>
</dbReference>
<evidence type="ECO:0000256" key="2">
    <source>
        <dbReference type="ARBA" id="ARBA00022475"/>
    </source>
</evidence>
<keyword evidence="4" id="KW-1133">Transmembrane helix</keyword>
<comment type="caution">
    <text evidence="7">The sequence shown here is derived from an EMBL/GenBank/DDBJ whole genome shotgun (WGS) entry which is preliminary data.</text>
</comment>
<reference evidence="7 8" key="1">
    <citation type="submission" date="2019-03" db="EMBL/GenBank/DDBJ databases">
        <title>Genomics of glacier-inhabiting Cryobacterium strains.</title>
        <authorList>
            <person name="Liu Q."/>
            <person name="Xin Y.-H."/>
        </authorList>
    </citation>
    <scope>NUCLEOTIDE SEQUENCE [LARGE SCALE GENOMIC DNA]</scope>
    <source>
        <strain evidence="7 8">CGMCC 1.10440</strain>
    </source>
</reference>
<accession>A0A4V3I9D6</accession>
<dbReference type="InterPro" id="IPR052159">
    <property type="entry name" value="Competence_DNA_uptake"/>
</dbReference>
<evidence type="ECO:0000256" key="4">
    <source>
        <dbReference type="ARBA" id="ARBA00022989"/>
    </source>
</evidence>
<dbReference type="PANTHER" id="PTHR30619">
    <property type="entry name" value="DNA INTERNALIZATION/COMPETENCE PROTEIN COMEC/REC2"/>
    <property type="match status" value="1"/>
</dbReference>
<dbReference type="NCBIfam" id="TIGR00360">
    <property type="entry name" value="ComEC_N-term"/>
    <property type="match status" value="1"/>
</dbReference>
<dbReference type="AlphaFoldDB" id="A0A4V3I9D6"/>
<evidence type="ECO:0000313" key="8">
    <source>
        <dbReference type="Proteomes" id="UP000298488"/>
    </source>
</evidence>
<comment type="subcellular location">
    <subcellularLocation>
        <location evidence="1">Cell membrane</location>
        <topology evidence="1">Multi-pass membrane protein</topology>
    </subcellularLocation>
</comment>
<dbReference type="GO" id="GO:0005886">
    <property type="term" value="C:plasma membrane"/>
    <property type="evidence" value="ECO:0007669"/>
    <property type="project" value="UniProtKB-SubCell"/>
</dbReference>
<dbReference type="OrthoDB" id="7177610at2"/>
<dbReference type="Pfam" id="PF00753">
    <property type="entry name" value="Lactamase_B"/>
    <property type="match status" value="1"/>
</dbReference>
<sequence length="775" mass="79367">MRADLRLVLPAVVGWVAVGVLIGLPPALLPGAIVCWVLAGMAAAIAILAPRWRALCALATMVAAISALLLSCTAFASAARSPALLTDAADGGRYVTLVAVVTLDSPRDVRTERVPVTISEARVGERELRGLAIPALLFGDIPAIGVGGVVEASGTIVLADDGDEVRFLVFARGSPRVVAEPPWYLAWSTTLRAGFRAEAANLPGDGGALLPGLAIGDTSAVSPALDTAMKATSLSHLTAVSGANCAVVVALVMLVGRGVGASRRIRIAVSLVVLAGFVVLVTPDASVLRAAVMATIVLGSMSAGRPASGLPVLSLAVVALLALDPWLSRDFGFILSVLATAGLLTLAGPLARILGRWLPTPLAVLISIPLAAQLACQPVLILLNPAIPVYGVVANLLAEPAAPVATVLGLIGCAGITIIEPVGRVVTVIAWLPSAWIAAIARFFAEAPGAQAPWLADGWGLAALAAVTAAIVFVVLRPGWRHSRTVAAALVLCLVGYVGAVAGAQLAHRASVPPGWQIAACDIGQGDAVVVRSLGEVALIDTGPSPELLDDCLDELGIGRIQLLILSHYDLDHVGGTDGVLGRVDRAIVGPVSDASDERLRTMLRNGGAQVDEVARGDTGMLGEFRWEVLWPPARLGTIQPGNPASVTVTFDGVGECASGCLSSLFLGDLGEEAQSRMLGAAHPGVVDVVKVAHHGSADQCERLYDAVRARVGIISVGAGNTYGHPTDALLGILRRAGTIVTRTDLEGMVLLSPAPGGGVAVWTQHPPDRDVGAH</sequence>
<dbReference type="InterPro" id="IPR035681">
    <property type="entry name" value="ComA-like_MBL"/>
</dbReference>
<dbReference type="GO" id="GO:0016787">
    <property type="term" value="F:hydrolase activity"/>
    <property type="evidence" value="ECO:0007669"/>
    <property type="project" value="UniProtKB-KW"/>
</dbReference>
<gene>
    <name evidence="7" type="ORF">E3N84_03025</name>
</gene>
<proteinExistence type="predicted"/>
<keyword evidence="2" id="KW-1003">Cell membrane</keyword>
<dbReference type="InterPro" id="IPR004477">
    <property type="entry name" value="ComEC_N"/>
</dbReference>
<evidence type="ECO:0000256" key="5">
    <source>
        <dbReference type="ARBA" id="ARBA00023136"/>
    </source>
</evidence>
<feature type="domain" description="Metallo-beta-lactamase" evidence="6">
    <location>
        <begin position="525"/>
        <end position="694"/>
    </location>
</feature>
<evidence type="ECO:0000256" key="1">
    <source>
        <dbReference type="ARBA" id="ARBA00004651"/>
    </source>
</evidence>
<keyword evidence="3" id="KW-0812">Transmembrane</keyword>
<evidence type="ECO:0000256" key="3">
    <source>
        <dbReference type="ARBA" id="ARBA00022692"/>
    </source>
</evidence>
<dbReference type="Pfam" id="PF03772">
    <property type="entry name" value="Competence"/>
    <property type="match status" value="1"/>
</dbReference>
<keyword evidence="5" id="KW-0472">Membrane</keyword>
<evidence type="ECO:0000313" key="7">
    <source>
        <dbReference type="EMBL" id="TFB79118.1"/>
    </source>
</evidence>